<dbReference type="GO" id="GO:0003677">
    <property type="term" value="F:DNA binding"/>
    <property type="evidence" value="ECO:0007669"/>
    <property type="project" value="UniProtKB-KW"/>
</dbReference>
<keyword evidence="8" id="KW-1185">Reference proteome</keyword>
<dbReference type="Gene3D" id="1.20.5.780">
    <property type="entry name" value="Single helix bin"/>
    <property type="match status" value="1"/>
</dbReference>
<dbReference type="PANTHER" id="PTHR35401">
    <property type="entry name" value="COPG FAMILY HELIX-TURN-HELIX PROTEIN-RELATED-RELATED"/>
    <property type="match status" value="1"/>
</dbReference>
<reference evidence="7 8" key="1">
    <citation type="submission" date="2014-12" db="EMBL/GenBank/DDBJ databases">
        <title>Whole genome sequencing of Sphingobium xenophagum OW59.</title>
        <authorList>
            <person name="Ohta Y."/>
            <person name="Nishi S."/>
            <person name="Hatada Y."/>
        </authorList>
    </citation>
    <scope>NUCLEOTIDE SEQUENCE [LARGE SCALE GENOMIC DNA]</scope>
    <source>
        <strain evidence="7 8">OW59</strain>
    </source>
</reference>
<dbReference type="PANTHER" id="PTHR35401:SF1">
    <property type="entry name" value="CYTOPLASMIC PROTEIN"/>
    <property type="match status" value="1"/>
</dbReference>
<name>A0A401J8Y7_SPHXE</name>
<evidence type="ECO:0000256" key="2">
    <source>
        <dbReference type="ARBA" id="ARBA00022649"/>
    </source>
</evidence>
<organism evidence="7 8">
    <name type="scientific">Sphingobium xenophagum</name>
    <dbReference type="NCBI Taxonomy" id="121428"/>
    <lineage>
        <taxon>Bacteria</taxon>
        <taxon>Pseudomonadati</taxon>
        <taxon>Pseudomonadota</taxon>
        <taxon>Alphaproteobacteria</taxon>
        <taxon>Sphingomonadales</taxon>
        <taxon>Sphingomonadaceae</taxon>
        <taxon>Sphingobium</taxon>
    </lineage>
</organism>
<evidence type="ECO:0000256" key="4">
    <source>
        <dbReference type="ARBA" id="ARBA00023125"/>
    </source>
</evidence>
<dbReference type="AlphaFoldDB" id="A0A401J8Y7"/>
<evidence type="ECO:0000256" key="6">
    <source>
        <dbReference type="ARBA" id="ARBA00049988"/>
    </source>
</evidence>
<sequence length="101" mass="11320">MMARAERHESGRTARKDDVIQIRAMAGTKALLNRAAAMRGQKLSEFMLESARREAENALLDQRSFFLDDEAHEAFVALLDAPPAPSSKLVDLMARKPAWDH</sequence>
<gene>
    <name evidence="7" type="ORF">MBESOW_P4199</name>
</gene>
<dbReference type="SUPFAM" id="SSF47598">
    <property type="entry name" value="Ribbon-helix-helix"/>
    <property type="match status" value="1"/>
</dbReference>
<evidence type="ECO:0000313" key="8">
    <source>
        <dbReference type="Proteomes" id="UP000290975"/>
    </source>
</evidence>
<dbReference type="InterPro" id="IPR010985">
    <property type="entry name" value="Ribbon_hlx_hlx"/>
</dbReference>
<keyword evidence="4" id="KW-0238">DNA-binding</keyword>
<keyword evidence="5" id="KW-0804">Transcription</keyword>
<comment type="similarity">
    <text evidence="6">Belongs to the TacA antitoxin family.</text>
</comment>
<keyword evidence="1" id="KW-0678">Repressor</keyword>
<evidence type="ECO:0000313" key="7">
    <source>
        <dbReference type="EMBL" id="GBH33034.1"/>
    </source>
</evidence>
<keyword evidence="2" id="KW-1277">Toxin-antitoxin system</keyword>
<dbReference type="GO" id="GO:0006355">
    <property type="term" value="P:regulation of DNA-templated transcription"/>
    <property type="evidence" value="ECO:0007669"/>
    <property type="project" value="InterPro"/>
</dbReference>
<dbReference type="InterPro" id="IPR014795">
    <property type="entry name" value="TacA_1-like"/>
</dbReference>
<accession>A0A401J8Y7</accession>
<protein>
    <recommendedName>
        <fullName evidence="9">Antitoxin</fullName>
    </recommendedName>
</protein>
<dbReference type="EMBL" id="BBQY01000060">
    <property type="protein sequence ID" value="GBH33034.1"/>
    <property type="molecule type" value="Genomic_DNA"/>
</dbReference>
<evidence type="ECO:0000256" key="5">
    <source>
        <dbReference type="ARBA" id="ARBA00023163"/>
    </source>
</evidence>
<evidence type="ECO:0000256" key="3">
    <source>
        <dbReference type="ARBA" id="ARBA00023015"/>
    </source>
</evidence>
<dbReference type="Pfam" id="PF08681">
    <property type="entry name" value="TacA1"/>
    <property type="match status" value="1"/>
</dbReference>
<evidence type="ECO:0008006" key="9">
    <source>
        <dbReference type="Google" id="ProtNLM"/>
    </source>
</evidence>
<dbReference type="RefSeq" id="WP_087573813.1">
    <property type="nucleotide sequence ID" value="NZ_BBQY01000060.1"/>
</dbReference>
<keyword evidence="3" id="KW-0805">Transcription regulation</keyword>
<proteinExistence type="inferred from homology"/>
<dbReference type="Proteomes" id="UP000290975">
    <property type="component" value="Unassembled WGS sequence"/>
</dbReference>
<evidence type="ECO:0000256" key="1">
    <source>
        <dbReference type="ARBA" id="ARBA00022491"/>
    </source>
</evidence>
<comment type="caution">
    <text evidence="7">The sequence shown here is derived from an EMBL/GenBank/DDBJ whole genome shotgun (WGS) entry which is preliminary data.</text>
</comment>